<organism evidence="1">
    <name type="scientific">Anopheles coluzzii</name>
    <name type="common">African malaria mosquito</name>
    <dbReference type="NCBI Taxonomy" id="1518534"/>
    <lineage>
        <taxon>Eukaryota</taxon>
        <taxon>Metazoa</taxon>
        <taxon>Ecdysozoa</taxon>
        <taxon>Arthropoda</taxon>
        <taxon>Hexapoda</taxon>
        <taxon>Insecta</taxon>
        <taxon>Pterygota</taxon>
        <taxon>Neoptera</taxon>
        <taxon>Endopterygota</taxon>
        <taxon>Diptera</taxon>
        <taxon>Nematocera</taxon>
        <taxon>Culicoidea</taxon>
        <taxon>Culicidae</taxon>
        <taxon>Anophelinae</taxon>
        <taxon>Anopheles</taxon>
    </lineage>
</organism>
<dbReference type="EnsemblMetazoa" id="ACOM023389-RA">
    <property type="protein sequence ID" value="ACOM023389-PA.1"/>
    <property type="gene ID" value="ACOM023389"/>
</dbReference>
<proteinExistence type="predicted"/>
<dbReference type="PANTHER" id="PTHR22954">
    <property type="entry name" value="RETROVIRAL PROTEASE-RELATED"/>
    <property type="match status" value="1"/>
</dbReference>
<sequence>MENESSDEEFRGYVGKSNSTLVEAPKKVGGTTNDLHRKKCECLVGTMRRILLFAESHVTAEKEKISVRSKVLEEAWASFNALQLEICDSKLYEEVECVYFEAAEKLEKLAYANVCVLQEPVNSSERKPVQLPKLTIPTFSGAYETWTSFHDMFLEVVHKNSALSNTEKGFYLKSFLKGEPLTIVQAFPISDKGYEVAWSALEERYKNKYIIKKKHVDELMCFRRRKFPTWRELEH</sequence>
<protein>
    <submittedName>
        <fullName evidence="1">Uncharacterized protein</fullName>
    </submittedName>
</protein>
<dbReference type="Proteomes" id="UP000075882">
    <property type="component" value="Unassembled WGS sequence"/>
</dbReference>
<evidence type="ECO:0000313" key="1">
    <source>
        <dbReference type="EnsemblMetazoa" id="ACOM023389-PA.1"/>
    </source>
</evidence>
<reference evidence="1" key="1">
    <citation type="submission" date="2022-08" db="UniProtKB">
        <authorList>
            <consortium name="EnsemblMetazoa"/>
        </authorList>
    </citation>
    <scope>IDENTIFICATION</scope>
</reference>
<dbReference type="InterPro" id="IPR005312">
    <property type="entry name" value="DUF1759"/>
</dbReference>
<accession>A0A8W7P222</accession>
<dbReference type="VEuPathDB" id="VectorBase:ACON2_032549"/>
<dbReference type="PANTHER" id="PTHR22954:SF3">
    <property type="entry name" value="PROTEIN CBG08539"/>
    <property type="match status" value="1"/>
</dbReference>
<name>A0A8W7P222_ANOCL</name>
<dbReference type="Pfam" id="PF03564">
    <property type="entry name" value="DUF1759"/>
    <property type="match status" value="1"/>
</dbReference>
<dbReference type="AlphaFoldDB" id="A0A8W7P222"/>